<evidence type="ECO:0000256" key="8">
    <source>
        <dbReference type="ARBA" id="ARBA00022573"/>
    </source>
</evidence>
<feature type="transmembrane region" description="Helical" evidence="19">
    <location>
        <begin position="185"/>
        <end position="203"/>
    </location>
</feature>
<dbReference type="EMBL" id="RRCT01000001">
    <property type="protein sequence ID" value="RQW76331.1"/>
    <property type="molecule type" value="Genomic_DNA"/>
</dbReference>
<keyword evidence="10 19" id="KW-0812">Transmembrane</keyword>
<dbReference type="Proteomes" id="UP000274033">
    <property type="component" value="Unassembled WGS sequence"/>
</dbReference>
<feature type="transmembrane region" description="Helical" evidence="19">
    <location>
        <begin position="60"/>
        <end position="82"/>
    </location>
</feature>
<evidence type="ECO:0000256" key="1">
    <source>
        <dbReference type="ARBA" id="ARBA00001946"/>
    </source>
</evidence>
<dbReference type="UniPathway" id="UPA00148">
    <property type="reaction ID" value="UER00238"/>
</dbReference>
<evidence type="ECO:0000256" key="5">
    <source>
        <dbReference type="ARBA" id="ARBA00013200"/>
    </source>
</evidence>
<feature type="transmembrane region" description="Helical" evidence="19">
    <location>
        <begin position="32"/>
        <end position="54"/>
    </location>
</feature>
<evidence type="ECO:0000256" key="13">
    <source>
        <dbReference type="ARBA" id="ARBA00023136"/>
    </source>
</evidence>
<evidence type="ECO:0000256" key="16">
    <source>
        <dbReference type="ARBA" id="ARBA00032853"/>
    </source>
</evidence>
<evidence type="ECO:0000256" key="14">
    <source>
        <dbReference type="ARBA" id="ARBA00025228"/>
    </source>
</evidence>
<evidence type="ECO:0000256" key="15">
    <source>
        <dbReference type="ARBA" id="ARBA00032605"/>
    </source>
</evidence>
<comment type="pathway">
    <text evidence="3 19">Cofactor biosynthesis; adenosylcobalamin biosynthesis; adenosylcobalamin from cob(II)yrinate a,c-diamide: step 7/7.</text>
</comment>
<gene>
    <name evidence="19 20" type="primary">cobS</name>
    <name evidence="20" type="ORF">EBB45_01930</name>
</gene>
<keyword evidence="9 19" id="KW-0808">Transferase</keyword>
<comment type="similarity">
    <text evidence="4 19">Belongs to the CobS family.</text>
</comment>
<dbReference type="GO" id="GO:0051073">
    <property type="term" value="F:adenosylcobinamide-GDP ribazoletransferase activity"/>
    <property type="evidence" value="ECO:0007669"/>
    <property type="project" value="UniProtKB-UniRule"/>
</dbReference>
<comment type="catalytic activity">
    <reaction evidence="18 19">
        <text>alpha-ribazole 5'-phosphate + adenosylcob(III)inamide-GDP = adenosylcob(III)alamin 5'-phosphate + GMP + H(+)</text>
        <dbReference type="Rhea" id="RHEA:23560"/>
        <dbReference type="ChEBI" id="CHEBI:15378"/>
        <dbReference type="ChEBI" id="CHEBI:57918"/>
        <dbReference type="ChEBI" id="CHEBI:58115"/>
        <dbReference type="ChEBI" id="CHEBI:60487"/>
        <dbReference type="ChEBI" id="CHEBI:60493"/>
        <dbReference type="EC" id="2.7.8.26"/>
    </reaction>
</comment>
<evidence type="ECO:0000256" key="11">
    <source>
        <dbReference type="ARBA" id="ARBA00022842"/>
    </source>
</evidence>
<organism evidence="20 21">
    <name type="scientific">Lysinibacillus composti</name>
    <dbReference type="NCBI Taxonomy" id="720633"/>
    <lineage>
        <taxon>Bacteria</taxon>
        <taxon>Bacillati</taxon>
        <taxon>Bacillota</taxon>
        <taxon>Bacilli</taxon>
        <taxon>Bacillales</taxon>
        <taxon>Bacillaceae</taxon>
        <taxon>Lysinibacillus</taxon>
    </lineage>
</organism>
<dbReference type="NCBIfam" id="TIGR00317">
    <property type="entry name" value="cobS"/>
    <property type="match status" value="1"/>
</dbReference>
<evidence type="ECO:0000256" key="6">
    <source>
        <dbReference type="ARBA" id="ARBA00015850"/>
    </source>
</evidence>
<comment type="caution">
    <text evidence="20">The sequence shown here is derived from an EMBL/GenBank/DDBJ whole genome shotgun (WGS) entry which is preliminary data.</text>
</comment>
<feature type="transmembrane region" description="Helical" evidence="19">
    <location>
        <begin position="237"/>
        <end position="256"/>
    </location>
</feature>
<feature type="transmembrane region" description="Helical" evidence="19">
    <location>
        <begin position="144"/>
        <end position="164"/>
    </location>
</feature>
<accession>A0A3N9UK78</accession>
<evidence type="ECO:0000256" key="17">
    <source>
        <dbReference type="ARBA" id="ARBA00048623"/>
    </source>
</evidence>
<sequence length="257" mass="29593">MKNYITGMLLACQFFTSLPIHRQYEMNQKTVTAMYTALPIISLLMGGILSFIIFLNEQFFQFSTILLAVILVVASIIMTGGLHLDGWIDMGDAYFSYQDQKRRLEILEDSRVGAFGAISLVVLIILKTAFIYEVLQNSNGYHLIYFIAIPFLSRLALLLYFLTTKNVKEKGLAAYFKAQVNPRKVWQFLVFYTLFYFVITYYIGSFHLIILIVFMILFVNLFKRWSIKNFGGMTGDLLGALYEGTELVLWGILLFFI</sequence>
<comment type="cofactor">
    <cofactor evidence="1 19">
        <name>Mg(2+)</name>
        <dbReference type="ChEBI" id="CHEBI:18420"/>
    </cofactor>
</comment>
<evidence type="ECO:0000256" key="3">
    <source>
        <dbReference type="ARBA" id="ARBA00004663"/>
    </source>
</evidence>
<name>A0A3N9UK78_9BACI</name>
<keyword evidence="11 19" id="KW-0460">Magnesium</keyword>
<keyword evidence="12 19" id="KW-1133">Transmembrane helix</keyword>
<evidence type="ECO:0000256" key="9">
    <source>
        <dbReference type="ARBA" id="ARBA00022679"/>
    </source>
</evidence>
<proteinExistence type="inferred from homology"/>
<dbReference type="InterPro" id="IPR003805">
    <property type="entry name" value="CobS"/>
</dbReference>
<dbReference type="GO" id="GO:0005886">
    <property type="term" value="C:plasma membrane"/>
    <property type="evidence" value="ECO:0007669"/>
    <property type="project" value="UniProtKB-SubCell"/>
</dbReference>
<evidence type="ECO:0000256" key="18">
    <source>
        <dbReference type="ARBA" id="ARBA00049504"/>
    </source>
</evidence>
<dbReference type="AlphaFoldDB" id="A0A3N9UK78"/>
<keyword evidence="21" id="KW-1185">Reference proteome</keyword>
<dbReference type="EC" id="2.7.8.26" evidence="5 19"/>
<evidence type="ECO:0000256" key="4">
    <source>
        <dbReference type="ARBA" id="ARBA00010561"/>
    </source>
</evidence>
<evidence type="ECO:0000313" key="21">
    <source>
        <dbReference type="Proteomes" id="UP000274033"/>
    </source>
</evidence>
<evidence type="ECO:0000256" key="10">
    <source>
        <dbReference type="ARBA" id="ARBA00022692"/>
    </source>
</evidence>
<protein>
    <recommendedName>
        <fullName evidence="6 19">Adenosylcobinamide-GDP ribazoletransferase</fullName>
        <ecNumber evidence="5 19">2.7.8.26</ecNumber>
    </recommendedName>
    <alternativeName>
        <fullName evidence="16 19">Cobalamin synthase</fullName>
    </alternativeName>
    <alternativeName>
        <fullName evidence="15 19">Cobalamin-5'-phosphate synthase</fullName>
    </alternativeName>
</protein>
<comment type="subcellular location">
    <subcellularLocation>
        <location evidence="2 19">Cell membrane</location>
        <topology evidence="2 19">Multi-pass membrane protein</topology>
    </subcellularLocation>
</comment>
<feature type="transmembrane region" description="Helical" evidence="19">
    <location>
        <begin position="112"/>
        <end position="132"/>
    </location>
</feature>
<dbReference type="RefSeq" id="WP_124762062.1">
    <property type="nucleotide sequence ID" value="NZ_JAFBDY010000001.1"/>
</dbReference>
<keyword evidence="8 19" id="KW-0169">Cobalamin biosynthesis</keyword>
<evidence type="ECO:0000256" key="19">
    <source>
        <dbReference type="HAMAP-Rule" id="MF_00719"/>
    </source>
</evidence>
<evidence type="ECO:0000313" key="20">
    <source>
        <dbReference type="EMBL" id="RQW76331.1"/>
    </source>
</evidence>
<dbReference type="GO" id="GO:0008818">
    <property type="term" value="F:cobalamin 5'-phosphate synthase activity"/>
    <property type="evidence" value="ECO:0007669"/>
    <property type="project" value="UniProtKB-UniRule"/>
</dbReference>
<evidence type="ECO:0000256" key="7">
    <source>
        <dbReference type="ARBA" id="ARBA00022475"/>
    </source>
</evidence>
<evidence type="ECO:0000256" key="12">
    <source>
        <dbReference type="ARBA" id="ARBA00022989"/>
    </source>
</evidence>
<comment type="function">
    <text evidence="14 19">Joins adenosylcobinamide-GDP and alpha-ribazole to generate adenosylcobalamin (Ado-cobalamin). Also synthesizes adenosylcobalamin 5'-phosphate from adenosylcobinamide-GDP and alpha-ribazole 5'-phosphate.</text>
</comment>
<dbReference type="GO" id="GO:0009236">
    <property type="term" value="P:cobalamin biosynthetic process"/>
    <property type="evidence" value="ECO:0007669"/>
    <property type="project" value="UniProtKB-UniRule"/>
</dbReference>
<dbReference type="PANTHER" id="PTHR34148:SF1">
    <property type="entry name" value="ADENOSYLCOBINAMIDE-GDP RIBAZOLETRANSFERASE"/>
    <property type="match status" value="1"/>
</dbReference>
<comment type="catalytic activity">
    <reaction evidence="17 19">
        <text>alpha-ribazole + adenosylcob(III)inamide-GDP = adenosylcob(III)alamin + GMP + H(+)</text>
        <dbReference type="Rhea" id="RHEA:16049"/>
        <dbReference type="ChEBI" id="CHEBI:10329"/>
        <dbReference type="ChEBI" id="CHEBI:15378"/>
        <dbReference type="ChEBI" id="CHEBI:18408"/>
        <dbReference type="ChEBI" id="CHEBI:58115"/>
        <dbReference type="ChEBI" id="CHEBI:60487"/>
        <dbReference type="EC" id="2.7.8.26"/>
    </reaction>
</comment>
<dbReference type="HAMAP" id="MF_00719">
    <property type="entry name" value="CobS"/>
    <property type="match status" value="1"/>
</dbReference>
<dbReference type="OrthoDB" id="9794626at2"/>
<dbReference type="Pfam" id="PF02654">
    <property type="entry name" value="CobS"/>
    <property type="match status" value="1"/>
</dbReference>
<dbReference type="PANTHER" id="PTHR34148">
    <property type="entry name" value="ADENOSYLCOBINAMIDE-GDP RIBAZOLETRANSFERASE"/>
    <property type="match status" value="1"/>
</dbReference>
<reference evidence="20 21" key="1">
    <citation type="journal article" date="2013" name="J. Microbiol.">
        <title>Lysinibacillus chungkukjangi sp. nov., isolated from Chungkukjang, Korean fermented soybean food.</title>
        <authorList>
            <person name="Kim S.J."/>
            <person name="Jang Y.H."/>
            <person name="Hamada M."/>
            <person name="Ahn J.H."/>
            <person name="Weon H.Y."/>
            <person name="Suzuki K."/>
            <person name="Whang K.S."/>
            <person name="Kwon S.W."/>
        </authorList>
    </citation>
    <scope>NUCLEOTIDE SEQUENCE [LARGE SCALE GENOMIC DNA]</scope>
    <source>
        <strain evidence="20 21">MCCC 1A12701</strain>
    </source>
</reference>
<keyword evidence="13 19" id="KW-0472">Membrane</keyword>
<evidence type="ECO:0000256" key="2">
    <source>
        <dbReference type="ARBA" id="ARBA00004651"/>
    </source>
</evidence>
<keyword evidence="7 19" id="KW-1003">Cell membrane</keyword>